<dbReference type="Proteomes" id="UP001314681">
    <property type="component" value="Unassembled WGS sequence"/>
</dbReference>
<dbReference type="SMART" id="SM00347">
    <property type="entry name" value="HTH_MARR"/>
    <property type="match status" value="1"/>
</dbReference>
<dbReference type="PANTHER" id="PTHR42756">
    <property type="entry name" value="TRANSCRIPTIONAL REGULATOR, MARR"/>
    <property type="match status" value="1"/>
</dbReference>
<keyword evidence="6" id="KW-1185">Reference proteome</keyword>
<evidence type="ECO:0000313" key="5">
    <source>
        <dbReference type="EMBL" id="MBU9727066.1"/>
    </source>
</evidence>
<organism evidence="5 6">
    <name type="scientific">Diplocloster modestus</name>
    <dbReference type="NCBI Taxonomy" id="2850322"/>
    <lineage>
        <taxon>Bacteria</taxon>
        <taxon>Bacillati</taxon>
        <taxon>Bacillota</taxon>
        <taxon>Clostridia</taxon>
        <taxon>Lachnospirales</taxon>
        <taxon>Lachnospiraceae</taxon>
        <taxon>Diplocloster</taxon>
    </lineage>
</organism>
<dbReference type="EMBL" id="JAHQCX010000009">
    <property type="protein sequence ID" value="MBU9727066.1"/>
    <property type="molecule type" value="Genomic_DNA"/>
</dbReference>
<dbReference type="InterPro" id="IPR036388">
    <property type="entry name" value="WH-like_DNA-bd_sf"/>
</dbReference>
<comment type="caution">
    <text evidence="5">The sequence shown here is derived from an EMBL/GenBank/DDBJ whole genome shotgun (WGS) entry which is preliminary data.</text>
</comment>
<dbReference type="Gene3D" id="1.10.10.10">
    <property type="entry name" value="Winged helix-like DNA-binding domain superfamily/Winged helix DNA-binding domain"/>
    <property type="match status" value="1"/>
</dbReference>
<evidence type="ECO:0000313" key="6">
    <source>
        <dbReference type="Proteomes" id="UP001314681"/>
    </source>
</evidence>
<keyword evidence="2" id="KW-0238">DNA-binding</keyword>
<protein>
    <submittedName>
        <fullName evidence="5">MarR family transcriptional regulator</fullName>
    </submittedName>
</protein>
<dbReference type="SUPFAM" id="SSF46785">
    <property type="entry name" value="Winged helix' DNA-binding domain"/>
    <property type="match status" value="1"/>
</dbReference>
<gene>
    <name evidence="5" type="ORF">KTH90_13670</name>
</gene>
<feature type="domain" description="HTH marR-type" evidence="4">
    <location>
        <begin position="2"/>
        <end position="141"/>
    </location>
</feature>
<accession>A0ABS6K983</accession>
<dbReference type="Pfam" id="PF12802">
    <property type="entry name" value="MarR_2"/>
    <property type="match status" value="1"/>
</dbReference>
<evidence type="ECO:0000256" key="2">
    <source>
        <dbReference type="ARBA" id="ARBA00023125"/>
    </source>
</evidence>
<keyword evidence="3" id="KW-0804">Transcription</keyword>
<evidence type="ECO:0000256" key="3">
    <source>
        <dbReference type="ARBA" id="ARBA00023163"/>
    </source>
</evidence>
<name>A0ABS6K983_9FIRM</name>
<dbReference type="PROSITE" id="PS50995">
    <property type="entry name" value="HTH_MARR_2"/>
    <property type="match status" value="1"/>
</dbReference>
<dbReference type="InterPro" id="IPR036390">
    <property type="entry name" value="WH_DNA-bd_sf"/>
</dbReference>
<dbReference type="RefSeq" id="WP_158353733.1">
    <property type="nucleotide sequence ID" value="NZ_JAHQCX010000009.1"/>
</dbReference>
<dbReference type="PANTHER" id="PTHR42756:SF1">
    <property type="entry name" value="TRANSCRIPTIONAL REPRESSOR OF EMRAB OPERON"/>
    <property type="match status" value="1"/>
</dbReference>
<dbReference type="InterPro" id="IPR000835">
    <property type="entry name" value="HTH_MarR-typ"/>
</dbReference>
<evidence type="ECO:0000256" key="1">
    <source>
        <dbReference type="ARBA" id="ARBA00023015"/>
    </source>
</evidence>
<keyword evidence="1" id="KW-0805">Transcription regulation</keyword>
<reference evidence="5 6" key="1">
    <citation type="submission" date="2021-06" db="EMBL/GenBank/DDBJ databases">
        <title>Description of novel taxa of the family Lachnospiraceae.</title>
        <authorList>
            <person name="Chaplin A.V."/>
            <person name="Sokolova S.R."/>
            <person name="Pikina A.P."/>
            <person name="Korzhanova M."/>
            <person name="Belova V."/>
            <person name="Korostin D."/>
            <person name="Efimov B.A."/>
        </authorList>
    </citation>
    <scope>NUCLEOTIDE SEQUENCE [LARGE SCALE GENOMIC DNA]</scope>
    <source>
        <strain evidence="5 6">ASD4241</strain>
    </source>
</reference>
<proteinExistence type="predicted"/>
<sequence>MDKELTEQLKRFYTLWRETNAIYEEWAKRHGISYYELLILFSLDENEEGCTQKEICDQWILPKQTVNSILQNLLKQGMVGFEVMEKDRRNKAVLLTDSGKKFADDIICKLQQQEKEVMRRMGLARSEALLQNTALFNRLFREEGDNDGNP</sequence>
<evidence type="ECO:0000259" key="4">
    <source>
        <dbReference type="PROSITE" id="PS50995"/>
    </source>
</evidence>